<feature type="transmembrane region" description="Helical" evidence="1">
    <location>
        <begin position="211"/>
        <end position="235"/>
    </location>
</feature>
<evidence type="ECO:0000256" key="1">
    <source>
        <dbReference type="SAM" id="Phobius"/>
    </source>
</evidence>
<dbReference type="AlphaFoldDB" id="A0AAD9Z6V9"/>
<evidence type="ECO:0000313" key="3">
    <source>
        <dbReference type="Proteomes" id="UP001276659"/>
    </source>
</evidence>
<dbReference type="EMBL" id="JASNWA010000008">
    <property type="protein sequence ID" value="KAK3171963.1"/>
    <property type="molecule type" value="Genomic_DNA"/>
</dbReference>
<accession>A0AAD9Z6V9</accession>
<gene>
    <name evidence="2" type="ORF">OEA41_004047</name>
</gene>
<comment type="caution">
    <text evidence="2">The sequence shown here is derived from an EMBL/GenBank/DDBJ whole genome shotgun (WGS) entry which is preliminary data.</text>
</comment>
<feature type="transmembrane region" description="Helical" evidence="1">
    <location>
        <begin position="139"/>
        <end position="158"/>
    </location>
</feature>
<reference evidence="2" key="1">
    <citation type="submission" date="2022-11" db="EMBL/GenBank/DDBJ databases">
        <title>Chromosomal genome sequence assembly and mating type (MAT) locus characterization of the leprose asexual lichenized fungus Lepraria neglecta (Nyl.) Erichsen.</title>
        <authorList>
            <person name="Allen J.L."/>
            <person name="Pfeffer B."/>
        </authorList>
    </citation>
    <scope>NUCLEOTIDE SEQUENCE</scope>
    <source>
        <strain evidence="2">Allen 5258</strain>
    </source>
</reference>
<keyword evidence="1" id="KW-0472">Membrane</keyword>
<feature type="transmembrane region" description="Helical" evidence="1">
    <location>
        <begin position="411"/>
        <end position="431"/>
    </location>
</feature>
<evidence type="ECO:0000313" key="2">
    <source>
        <dbReference type="EMBL" id="KAK3171963.1"/>
    </source>
</evidence>
<proteinExistence type="predicted"/>
<keyword evidence="1" id="KW-1133">Transmembrane helix</keyword>
<sequence length="526" mass="58838">MSRMLYSGVSLDNDNNDDSFELLEQSKTGQTSTLAPFNNDWTSPSSRLPARTLPLRSTTHVVRSAFWMGLLTLVIVVGLSVLASDIWYFLPGAQSSDLLSKSVSCDLQVRSGSSVQGAFTINMRGATHLTFTQAKAIDVIWQLFVGAGGRFVMAWIAYKGFMDGLTRQLEGTPMSYRLYASMIFDTNSLFSLWYALKAVYHTKGYRSKIFLVWFCLSTVYILGFPTLMSATAGYLTPSLAGFKMNDNTFVTSDNSLLTSCYNVSGGALIGLQNGTIVPGPPVHEYNVVMPQENGGDPLNIPENIPSAYPMFYGLYNLSNTARIRIYDATNTTSPYRQMDNGPDYNSDSNYTTNFTLEGHFYLFHNYDFFDSYDPGLMPSYCYNNNTLTGDFMEKAAECLPENYFVWGFSSLLVYIVLCLQIVWTFGMYIVWLDANIYSALCRSGRKVRGHFRAAADFSEAMTEVLGKEACAYSDAELSYELWRQPGIRYYSNDAQADDVSHIGLSSRRSGKVEFNSTKLYGRHDGD</sequence>
<feature type="transmembrane region" description="Helical" evidence="1">
    <location>
        <begin position="65"/>
        <end position="90"/>
    </location>
</feature>
<dbReference type="Proteomes" id="UP001276659">
    <property type="component" value="Unassembled WGS sequence"/>
</dbReference>
<name>A0AAD9Z6V9_9LECA</name>
<protein>
    <submittedName>
        <fullName evidence="2">Uncharacterized protein</fullName>
    </submittedName>
</protein>
<organism evidence="2 3">
    <name type="scientific">Lepraria neglecta</name>
    <dbReference type="NCBI Taxonomy" id="209136"/>
    <lineage>
        <taxon>Eukaryota</taxon>
        <taxon>Fungi</taxon>
        <taxon>Dikarya</taxon>
        <taxon>Ascomycota</taxon>
        <taxon>Pezizomycotina</taxon>
        <taxon>Lecanoromycetes</taxon>
        <taxon>OSLEUM clade</taxon>
        <taxon>Lecanoromycetidae</taxon>
        <taxon>Lecanorales</taxon>
        <taxon>Lecanorineae</taxon>
        <taxon>Stereocaulaceae</taxon>
        <taxon>Lepraria</taxon>
    </lineage>
</organism>
<keyword evidence="1" id="KW-0812">Transmembrane</keyword>
<keyword evidence="3" id="KW-1185">Reference proteome</keyword>